<evidence type="ECO:0000259" key="11">
    <source>
        <dbReference type="Pfam" id="PF02366"/>
    </source>
</evidence>
<dbReference type="GO" id="GO:0016020">
    <property type="term" value="C:membrane"/>
    <property type="evidence" value="ECO:0007669"/>
    <property type="project" value="InterPro"/>
</dbReference>
<feature type="transmembrane region" description="Helical" evidence="9">
    <location>
        <begin position="176"/>
        <end position="196"/>
    </location>
</feature>
<sequence length="236" mass="25594">MLSGNLLLQLAPACPLFTPVIALSGALVDRLISLASPSFDEVYYGQYLSFYMKRIFFLDGSGPPFGHMLLALGGRLSRRSGPLTPRQYSSNVPVWSLRLLPALAGALSVPMAYQIIRELGFSHCAATGAALLMLIENALITQSRLMLLESLLIFFNLLAVLSYLKFCNSQKHRPFSASWCFWLVLTGVACSCAVGIKYMGAFTYLLVLGVAAVHAWLLIGDRTLSNVGAGSSHRGT</sequence>
<feature type="signal peptide" evidence="10">
    <location>
        <begin position="1"/>
        <end position="22"/>
    </location>
</feature>
<keyword evidence="4" id="KW-0328">Glycosyltransferase</keyword>
<feature type="chain" id="PRO_5034208787" description="ArnT-like N-terminal domain-containing protein" evidence="10">
    <location>
        <begin position="23"/>
        <end position="236"/>
    </location>
</feature>
<dbReference type="GO" id="GO:0012505">
    <property type="term" value="C:endomembrane system"/>
    <property type="evidence" value="ECO:0007669"/>
    <property type="project" value="UniProtKB-SubCell"/>
</dbReference>
<dbReference type="PANTHER" id="PTHR10050:SF51">
    <property type="entry name" value="PROTEIN O-MANNOSYL-TRANSFERASE 1"/>
    <property type="match status" value="1"/>
</dbReference>
<dbReference type="Pfam" id="PF02366">
    <property type="entry name" value="PMT"/>
    <property type="match status" value="1"/>
</dbReference>
<protein>
    <recommendedName>
        <fullName evidence="11">ArnT-like N-terminal domain-containing protein</fullName>
    </recommendedName>
</protein>
<evidence type="ECO:0000256" key="9">
    <source>
        <dbReference type="SAM" id="Phobius"/>
    </source>
</evidence>
<accession>A0A8D1CU13</accession>
<dbReference type="InterPro" id="IPR003342">
    <property type="entry name" value="ArnT-like_N"/>
</dbReference>
<evidence type="ECO:0000256" key="2">
    <source>
        <dbReference type="ARBA" id="ARBA00004922"/>
    </source>
</evidence>
<keyword evidence="10" id="KW-0732">Signal</keyword>
<name>A0A8D1CU13_PIG</name>
<evidence type="ECO:0000256" key="4">
    <source>
        <dbReference type="ARBA" id="ARBA00022676"/>
    </source>
</evidence>
<dbReference type="UniPathway" id="UPA00378"/>
<keyword evidence="6 9" id="KW-0812">Transmembrane</keyword>
<keyword evidence="5" id="KW-0808">Transferase</keyword>
<dbReference type="Proteomes" id="UP000694720">
    <property type="component" value="Unplaced"/>
</dbReference>
<evidence type="ECO:0000256" key="8">
    <source>
        <dbReference type="ARBA" id="ARBA00023136"/>
    </source>
</evidence>
<keyword evidence="8 9" id="KW-0472">Membrane</keyword>
<dbReference type="AlphaFoldDB" id="A0A8D1CU13"/>
<evidence type="ECO:0000256" key="7">
    <source>
        <dbReference type="ARBA" id="ARBA00022989"/>
    </source>
</evidence>
<dbReference type="GO" id="GO:0006493">
    <property type="term" value="P:protein O-linked glycosylation"/>
    <property type="evidence" value="ECO:0007669"/>
    <property type="project" value="InterPro"/>
</dbReference>
<evidence type="ECO:0000256" key="1">
    <source>
        <dbReference type="ARBA" id="ARBA00004127"/>
    </source>
</evidence>
<feature type="domain" description="ArnT-like N-terminal" evidence="11">
    <location>
        <begin position="31"/>
        <end position="227"/>
    </location>
</feature>
<comment type="pathway">
    <text evidence="2">Protein modification; protein glycosylation.</text>
</comment>
<comment type="subcellular location">
    <subcellularLocation>
        <location evidence="1">Endomembrane system</location>
        <topology evidence="1">Multi-pass membrane protein</topology>
    </subcellularLocation>
</comment>
<comment type="similarity">
    <text evidence="3">Belongs to the glycosyltransferase 39 family.</text>
</comment>
<organism evidence="12 13">
    <name type="scientific">Sus scrofa</name>
    <name type="common">Pig</name>
    <dbReference type="NCBI Taxonomy" id="9823"/>
    <lineage>
        <taxon>Eukaryota</taxon>
        <taxon>Metazoa</taxon>
        <taxon>Chordata</taxon>
        <taxon>Craniata</taxon>
        <taxon>Vertebrata</taxon>
        <taxon>Euteleostomi</taxon>
        <taxon>Mammalia</taxon>
        <taxon>Eutheria</taxon>
        <taxon>Laurasiatheria</taxon>
        <taxon>Artiodactyla</taxon>
        <taxon>Suina</taxon>
        <taxon>Suidae</taxon>
        <taxon>Sus</taxon>
    </lineage>
</organism>
<dbReference type="InterPro" id="IPR027005">
    <property type="entry name" value="PMT-like"/>
</dbReference>
<evidence type="ECO:0000313" key="13">
    <source>
        <dbReference type="Proteomes" id="UP000694720"/>
    </source>
</evidence>
<evidence type="ECO:0000256" key="3">
    <source>
        <dbReference type="ARBA" id="ARBA00007222"/>
    </source>
</evidence>
<keyword evidence="7 9" id="KW-1133">Transmembrane helix</keyword>
<evidence type="ECO:0000256" key="5">
    <source>
        <dbReference type="ARBA" id="ARBA00022679"/>
    </source>
</evidence>
<dbReference type="Ensembl" id="ENSSSCT00035052168.1">
    <property type="protein sequence ID" value="ENSSSCP00035020974.1"/>
    <property type="gene ID" value="ENSSSCG00035039270.1"/>
</dbReference>
<evidence type="ECO:0000313" key="12">
    <source>
        <dbReference type="Ensembl" id="ENSSSCP00035020974.1"/>
    </source>
</evidence>
<reference evidence="12" key="1">
    <citation type="submission" date="2025-08" db="UniProtKB">
        <authorList>
            <consortium name="Ensembl"/>
        </authorList>
    </citation>
    <scope>IDENTIFICATION</scope>
</reference>
<feature type="transmembrane region" description="Helical" evidence="9">
    <location>
        <begin position="120"/>
        <end position="140"/>
    </location>
</feature>
<evidence type="ECO:0000256" key="10">
    <source>
        <dbReference type="SAM" id="SignalP"/>
    </source>
</evidence>
<feature type="transmembrane region" description="Helical" evidence="9">
    <location>
        <begin position="202"/>
        <end position="219"/>
    </location>
</feature>
<feature type="transmembrane region" description="Helical" evidence="9">
    <location>
        <begin position="146"/>
        <end position="164"/>
    </location>
</feature>
<dbReference type="GO" id="GO:0000030">
    <property type="term" value="F:mannosyltransferase activity"/>
    <property type="evidence" value="ECO:0007669"/>
    <property type="project" value="InterPro"/>
</dbReference>
<dbReference type="PANTHER" id="PTHR10050">
    <property type="entry name" value="DOLICHYL-PHOSPHATE-MANNOSE--PROTEIN MANNOSYLTRANSFERASE"/>
    <property type="match status" value="1"/>
</dbReference>
<proteinExistence type="inferred from homology"/>
<evidence type="ECO:0000256" key="6">
    <source>
        <dbReference type="ARBA" id="ARBA00022692"/>
    </source>
</evidence>